<organism evidence="2 3">
    <name type="scientific">Shinella yambaruensis</name>
    <dbReference type="NCBI Taxonomy" id="415996"/>
    <lineage>
        <taxon>Bacteria</taxon>
        <taxon>Pseudomonadati</taxon>
        <taxon>Pseudomonadota</taxon>
        <taxon>Alphaproteobacteria</taxon>
        <taxon>Hyphomicrobiales</taxon>
        <taxon>Rhizobiaceae</taxon>
        <taxon>Shinella</taxon>
    </lineage>
</organism>
<dbReference type="RefSeq" id="WP_244767410.1">
    <property type="nucleotide sequence ID" value="NZ_BSOP01000013.1"/>
</dbReference>
<keyword evidence="3" id="KW-1185">Reference proteome</keyword>
<comment type="caution">
    <text evidence="2">The sequence shown here is derived from an EMBL/GenBank/DDBJ whole genome shotgun (WGS) entry which is preliminary data.</text>
</comment>
<reference evidence="3" key="1">
    <citation type="journal article" date="2019" name="Int. J. Syst. Evol. Microbiol.">
        <title>The Global Catalogue of Microorganisms (GCM) 10K type strain sequencing project: providing services to taxonomists for standard genome sequencing and annotation.</title>
        <authorList>
            <consortium name="The Broad Institute Genomics Platform"/>
            <consortium name="The Broad Institute Genome Sequencing Center for Infectious Disease"/>
            <person name="Wu L."/>
            <person name="Ma J."/>
        </authorList>
    </citation>
    <scope>NUCLEOTIDE SEQUENCE [LARGE SCALE GENOMIC DNA]</scope>
    <source>
        <strain evidence="3">NBRC 102122</strain>
    </source>
</reference>
<protein>
    <submittedName>
        <fullName evidence="2">Uncharacterized protein</fullName>
    </submittedName>
</protein>
<accession>A0ABQ5ZF75</accession>
<feature type="region of interest" description="Disordered" evidence="1">
    <location>
        <begin position="49"/>
        <end position="76"/>
    </location>
</feature>
<proteinExistence type="predicted"/>
<evidence type="ECO:0000313" key="3">
    <source>
        <dbReference type="Proteomes" id="UP001156702"/>
    </source>
</evidence>
<evidence type="ECO:0000256" key="1">
    <source>
        <dbReference type="SAM" id="MobiDB-lite"/>
    </source>
</evidence>
<dbReference type="EMBL" id="BSOP01000013">
    <property type="protein sequence ID" value="GLR50367.1"/>
    <property type="molecule type" value="Genomic_DNA"/>
</dbReference>
<name>A0ABQ5ZF75_9HYPH</name>
<gene>
    <name evidence="2" type="ORF">GCM10007923_15730</name>
</gene>
<evidence type="ECO:0000313" key="2">
    <source>
        <dbReference type="EMBL" id="GLR50367.1"/>
    </source>
</evidence>
<dbReference type="Proteomes" id="UP001156702">
    <property type="component" value="Unassembled WGS sequence"/>
</dbReference>
<sequence>MSPEWMIALDRAEKTMKQRRIDPLSDPLEAEAWRGLEAVSALLARLLNGRGRPEPRGTRQALPDRAVALRASPRRF</sequence>